<feature type="chain" id="PRO_5011732013" evidence="1">
    <location>
        <begin position="26"/>
        <end position="158"/>
    </location>
</feature>
<dbReference type="EMBL" id="FOCM01000003">
    <property type="protein sequence ID" value="SEN31727.1"/>
    <property type="molecule type" value="Genomic_DNA"/>
</dbReference>
<accession>A0A1H8FKN0</accession>
<protein>
    <submittedName>
        <fullName evidence="2">Uncharacterized conserved protein</fullName>
    </submittedName>
</protein>
<dbReference type="OrthoDB" id="14727at2"/>
<keyword evidence="3" id="KW-1185">Reference proteome</keyword>
<evidence type="ECO:0000313" key="3">
    <source>
        <dbReference type="Proteomes" id="UP000199372"/>
    </source>
</evidence>
<dbReference type="RefSeq" id="WP_091845125.1">
    <property type="nucleotide sequence ID" value="NZ_FOCM01000003.1"/>
</dbReference>
<dbReference type="Proteomes" id="UP000199372">
    <property type="component" value="Unassembled WGS sequence"/>
</dbReference>
<reference evidence="3" key="1">
    <citation type="submission" date="2016-10" db="EMBL/GenBank/DDBJ databases">
        <authorList>
            <person name="Varghese N."/>
            <person name="Submissions S."/>
        </authorList>
    </citation>
    <scope>NUCLEOTIDE SEQUENCE [LARGE SCALE GENOMIC DNA]</scope>
    <source>
        <strain evidence="3">DSM 26893</strain>
    </source>
</reference>
<dbReference type="InterPro" id="IPR006311">
    <property type="entry name" value="TAT_signal"/>
</dbReference>
<evidence type="ECO:0000313" key="2">
    <source>
        <dbReference type="EMBL" id="SEN31727.1"/>
    </source>
</evidence>
<name>A0A1H8FKN0_9RHOB</name>
<feature type="signal peptide" evidence="1">
    <location>
        <begin position="1"/>
        <end position="25"/>
    </location>
</feature>
<sequence>MTNRRAFLTGLGATALIAATPAARAAASTALHVLSSPNCGCCHAWADLARARGYAVTVEDLTDPGAQKAARGVPANLVSCHTVDADGYVFEGHVPFEPMEAVLRDRPDITGLAVPGMPMGSPGMGDDPNARFDVIAFGGSAGAGTVFYRAGTQRPFDV</sequence>
<dbReference type="Pfam" id="PF04214">
    <property type="entry name" value="DUF411"/>
    <property type="match status" value="1"/>
</dbReference>
<evidence type="ECO:0000256" key="1">
    <source>
        <dbReference type="SAM" id="SignalP"/>
    </source>
</evidence>
<dbReference type="PROSITE" id="PS51318">
    <property type="entry name" value="TAT"/>
    <property type="match status" value="1"/>
</dbReference>
<proteinExistence type="predicted"/>
<dbReference type="InterPro" id="IPR007332">
    <property type="entry name" value="DUF411"/>
</dbReference>
<organism evidence="2 3">
    <name type="scientific">Palleronia pelagia</name>
    <dbReference type="NCBI Taxonomy" id="387096"/>
    <lineage>
        <taxon>Bacteria</taxon>
        <taxon>Pseudomonadati</taxon>
        <taxon>Pseudomonadota</taxon>
        <taxon>Alphaproteobacteria</taxon>
        <taxon>Rhodobacterales</taxon>
        <taxon>Roseobacteraceae</taxon>
        <taxon>Palleronia</taxon>
    </lineage>
</organism>
<keyword evidence="1" id="KW-0732">Signal</keyword>
<gene>
    <name evidence="2" type="ORF">SAMN04488011_103358</name>
</gene>
<dbReference type="AlphaFoldDB" id="A0A1H8FKN0"/>